<evidence type="ECO:0000256" key="3">
    <source>
        <dbReference type="ARBA" id="ARBA00023242"/>
    </source>
</evidence>
<dbReference type="InterPro" id="IPR036420">
    <property type="entry name" value="BRCT_dom_sf"/>
</dbReference>
<proteinExistence type="inferred from homology"/>
<feature type="region of interest" description="Disordered" evidence="5">
    <location>
        <begin position="720"/>
        <end position="763"/>
    </location>
</feature>
<dbReference type="PANTHER" id="PTHR12221">
    <property type="entry name" value="PESCADILLO - RELATED"/>
    <property type="match status" value="1"/>
</dbReference>
<evidence type="ECO:0000256" key="5">
    <source>
        <dbReference type="SAM" id="MobiDB-lite"/>
    </source>
</evidence>
<feature type="compositionally biased region" description="Basic and acidic residues" evidence="5">
    <location>
        <begin position="650"/>
        <end position="660"/>
    </location>
</feature>
<keyword evidence="2 4" id="KW-0698">rRNA processing</keyword>
<feature type="compositionally biased region" description="Polar residues" evidence="5">
    <location>
        <begin position="754"/>
        <end position="763"/>
    </location>
</feature>
<dbReference type="Gene3D" id="3.40.50.10190">
    <property type="entry name" value="BRCT domain"/>
    <property type="match status" value="1"/>
</dbReference>
<evidence type="ECO:0000313" key="8">
    <source>
        <dbReference type="Proteomes" id="UP000294003"/>
    </source>
</evidence>
<comment type="caution">
    <text evidence="7">The sequence shown here is derived from an EMBL/GenBank/DDBJ whole genome shotgun (WGS) entry which is preliminary data.</text>
</comment>
<dbReference type="InterPro" id="IPR001357">
    <property type="entry name" value="BRCT_dom"/>
</dbReference>
<evidence type="ECO:0000256" key="1">
    <source>
        <dbReference type="ARBA" id="ARBA00022517"/>
    </source>
</evidence>
<comment type="function">
    <text evidence="4">Component of the NOP7 complex, which is required for maturation of the 25S and 5.8S ribosomal RNAs and formation of the 60S ribosome.</text>
</comment>
<dbReference type="Proteomes" id="UP000294003">
    <property type="component" value="Unassembled WGS sequence"/>
</dbReference>
<feature type="compositionally biased region" description="Acidic residues" evidence="5">
    <location>
        <begin position="500"/>
        <end position="520"/>
    </location>
</feature>
<evidence type="ECO:0000256" key="4">
    <source>
        <dbReference type="HAMAP-Rule" id="MF_03028"/>
    </source>
</evidence>
<organism evidence="7 8">
    <name type="scientific">Monosporascus cannonballus</name>
    <dbReference type="NCBI Taxonomy" id="155416"/>
    <lineage>
        <taxon>Eukaryota</taxon>
        <taxon>Fungi</taxon>
        <taxon>Dikarya</taxon>
        <taxon>Ascomycota</taxon>
        <taxon>Pezizomycotina</taxon>
        <taxon>Sordariomycetes</taxon>
        <taxon>Xylariomycetidae</taxon>
        <taxon>Xylariales</taxon>
        <taxon>Xylariales incertae sedis</taxon>
        <taxon>Monosporascus</taxon>
    </lineage>
</organism>
<dbReference type="PROSITE" id="PS50172">
    <property type="entry name" value="BRCT"/>
    <property type="match status" value="1"/>
</dbReference>
<reference evidence="7 8" key="1">
    <citation type="submission" date="2018-06" db="EMBL/GenBank/DDBJ databases">
        <title>Complete Genomes of Monosporascus.</title>
        <authorList>
            <person name="Robinson A.J."/>
            <person name="Natvig D.O."/>
        </authorList>
    </citation>
    <scope>NUCLEOTIDE SEQUENCE [LARGE SCALE GENOMIC DNA]</scope>
    <source>
        <strain evidence="7 8">CBS 609.92</strain>
    </source>
</reference>
<sequence>MGRIKKKGEAGNAKNYITRTQAVKKLQISLPDFRKLCIWKGIFPREPRNKKKVSKSVTASTTFYYAKDIQYLLHEPLLQKFREQKALEKKISRALGRGDVGDAQRLEGNAARPEKTGKPRYTLDHVIRERYPTFVDALRDLDDCLSMLFLFANLPSTSAVPAKMIARCERLCLEFQHYLIVSQSLRKSFLSIKGIYYQANIQGEDILWLVPYKFNQRIVGDVDFRIMGTFVEFYMTLLGFVNFRLYTSIGLKYPPKFDRTKDDQAAELGAFKLEGSHITAASPPARITNGDSNTGPNPETQAAVNQLIKQMKEEEVNGPAKDTETPPEEERPTDAIDKFEPVAPGGDVLPQPSYSESDSNNLFANCTFFLSRETPRQPIEFILRAFGCKRIGWDSVLGEGAYTTDERDPSITHQIVDRPVVQAAMEVTGDGEDNQTSQKLAPNQRMPGRIYVQPQWVWDSVNDGELKRPDRYAPGAQLPPHLSPFVQKTQGAYDPTLPLEEQEPEGEALEDSDEEAEGDDLSVKRIEGAAEGMDIASDGDDDDEEEEDGDDESFGGFSEEEDDTDGKDQADEDEDEEDAERQRQRELEAELTGKPVKRADSSSNPQAKAKAEARKKLAQQAREEAEELERQKGMLSKKKRKLFEQMQYTNDKKSSEDKALRAKRRKLEKEKERANKSKGKGKGKASEREPKLEATIAAENCGAAEPADGAGILRLRHAEPGAEAGHEAAVRGDRHGRVGARGGDHHGGTRRNYTEQSLQRLRH</sequence>
<dbReference type="InterPro" id="IPR010613">
    <property type="entry name" value="PES"/>
</dbReference>
<dbReference type="CDD" id="cd17709">
    <property type="entry name" value="BRCT_pescadillo_like"/>
    <property type="match status" value="1"/>
</dbReference>
<gene>
    <name evidence="4" type="primary">NOP7</name>
    <name evidence="7" type="ORF">DL762_001992</name>
</gene>
<comment type="subcellular location">
    <subcellularLocation>
        <location evidence="4">Nucleus</location>
        <location evidence="4">Nucleolus</location>
    </subcellularLocation>
    <subcellularLocation>
        <location evidence="4">Nucleus</location>
        <location evidence="4">Nucleoplasm</location>
    </subcellularLocation>
</comment>
<feature type="compositionally biased region" description="Acidic residues" evidence="5">
    <location>
        <begin position="537"/>
        <end position="579"/>
    </location>
</feature>
<evidence type="ECO:0000259" key="6">
    <source>
        <dbReference type="PROSITE" id="PS50172"/>
    </source>
</evidence>
<dbReference type="SUPFAM" id="SSF52113">
    <property type="entry name" value="BRCT domain"/>
    <property type="match status" value="1"/>
</dbReference>
<dbReference type="Pfam" id="PF06732">
    <property type="entry name" value="Pescadillo_N"/>
    <property type="match status" value="1"/>
</dbReference>
<dbReference type="Pfam" id="PF00533">
    <property type="entry name" value="BRCT"/>
    <property type="match status" value="1"/>
</dbReference>
<dbReference type="EMBL" id="QJNS01000036">
    <property type="protein sequence ID" value="RYO91773.1"/>
    <property type="molecule type" value="Genomic_DNA"/>
</dbReference>
<dbReference type="PANTHER" id="PTHR12221:SF6">
    <property type="entry name" value="PESCADILLO HOMOLOG"/>
    <property type="match status" value="1"/>
</dbReference>
<keyword evidence="8" id="KW-1185">Reference proteome</keyword>
<protein>
    <recommendedName>
        <fullName evidence="4">Pescadillo homolog</fullName>
    </recommendedName>
    <alternativeName>
        <fullName evidence="4">Nucleolar protein 7 homolog</fullName>
    </alternativeName>
</protein>
<evidence type="ECO:0000313" key="7">
    <source>
        <dbReference type="EMBL" id="RYO91773.1"/>
    </source>
</evidence>
<keyword evidence="3 4" id="KW-0539">Nucleus</keyword>
<feature type="domain" description="BRCT" evidence="6">
    <location>
        <begin position="358"/>
        <end position="474"/>
    </location>
</feature>
<feature type="compositionally biased region" description="Basic and acidic residues" evidence="5">
    <location>
        <begin position="314"/>
        <end position="340"/>
    </location>
</feature>
<feature type="region of interest" description="Disordered" evidence="5">
    <location>
        <begin position="468"/>
        <end position="691"/>
    </location>
</feature>
<evidence type="ECO:0000256" key="2">
    <source>
        <dbReference type="ARBA" id="ARBA00022552"/>
    </source>
</evidence>
<comment type="similarity">
    <text evidence="4">Belongs to the pescadillo family.</text>
</comment>
<feature type="region of interest" description="Disordered" evidence="5">
    <location>
        <begin position="314"/>
        <end position="341"/>
    </location>
</feature>
<dbReference type="HAMAP" id="MF_03028">
    <property type="entry name" value="Pescadillo"/>
    <property type="match status" value="1"/>
</dbReference>
<accession>A0ABY0HJ63</accession>
<name>A0ABY0HJ63_9PEZI</name>
<comment type="subunit">
    <text evidence="4">Component of the NOP7 complex, composed of ERB1, NOP7 and YTM1. Within the NOP7 complex ERB1 appears to interact directly with NOP7 and YTM1. The NOP7 complex also associates with the 66S pre-ribosome.</text>
</comment>
<keyword evidence="1 4" id="KW-0690">Ribosome biogenesis</keyword>
<feature type="compositionally biased region" description="Basic and acidic residues" evidence="5">
    <location>
        <begin position="720"/>
        <end position="747"/>
    </location>
</feature>